<proteinExistence type="predicted"/>
<dbReference type="Proteomes" id="UP000054735">
    <property type="component" value="Unassembled WGS sequence"/>
</dbReference>
<dbReference type="EMBL" id="UGNW01000001">
    <property type="protein sequence ID" value="STX31064.1"/>
    <property type="molecule type" value="Genomic_DNA"/>
</dbReference>
<evidence type="ECO:0000313" key="2">
    <source>
        <dbReference type="EMBL" id="STX31064.1"/>
    </source>
</evidence>
<accession>A0A378IFS1</accession>
<protein>
    <submittedName>
        <fullName evidence="2">Uncharacterized protein</fullName>
    </submittedName>
</protein>
<evidence type="ECO:0000313" key="3">
    <source>
        <dbReference type="Proteomes" id="UP000054735"/>
    </source>
</evidence>
<gene>
    <name evidence="1" type="ORF">Lbir_2827</name>
    <name evidence="2" type="ORF">NCTC12437_00834</name>
</gene>
<sequence length="264" mass="30607">MKIDVRSLLNELIHSMENDVSRTQSVNSRWFLQLMIYELERLAFLDEENTQHKMIALFMGGIIYALNQDDQECQYPIRLYPAETVANMRRDLSWGMLHGRVNELEYMTAIGEEALRNLPHAFNGELFKRQTRLTDSGPGEAVFPGLKDRADKVDLLMKFCIANSGNLNVPTIDRNHFNSEEYDKAAQKYQMLAEFRQKHKASFHGGWFGSFFSRTNLPAYDNMQTILSHAKKTTFFGFKNRTFQTLREMSVINEQGEVIKPGFN</sequence>
<dbReference type="RefSeq" id="WP_131793014.1">
    <property type="nucleotide sequence ID" value="NZ_CAAAHV010000017.1"/>
</dbReference>
<keyword evidence="3" id="KW-1185">Reference proteome</keyword>
<dbReference type="Proteomes" id="UP000255066">
    <property type="component" value="Unassembled WGS sequence"/>
</dbReference>
<evidence type="ECO:0000313" key="4">
    <source>
        <dbReference type="Proteomes" id="UP000255066"/>
    </source>
</evidence>
<reference evidence="1 3" key="1">
    <citation type="submission" date="2015-11" db="EMBL/GenBank/DDBJ databases">
        <title>Genomic analysis of 38 Legionella species identifies large and diverse effector repertoires.</title>
        <authorList>
            <person name="Burstein D."/>
            <person name="Amaro F."/>
            <person name="Zusman T."/>
            <person name="Lifshitz Z."/>
            <person name="Cohen O."/>
            <person name="Gilbert J.A."/>
            <person name="Pupko T."/>
            <person name="Shuman H.A."/>
            <person name="Segal G."/>
        </authorList>
    </citation>
    <scope>NUCLEOTIDE SEQUENCE [LARGE SCALE GENOMIC DNA]</scope>
    <source>
        <strain evidence="1 3">CDC#1407-AL-14</strain>
    </source>
</reference>
<dbReference type="AlphaFoldDB" id="A0A378IFS1"/>
<evidence type="ECO:0000313" key="1">
    <source>
        <dbReference type="EMBL" id="KTC68225.1"/>
    </source>
</evidence>
<name>A0A378IFS1_9GAMM</name>
<organism evidence="2 4">
    <name type="scientific">Legionella birminghamensis</name>
    <dbReference type="NCBI Taxonomy" id="28083"/>
    <lineage>
        <taxon>Bacteria</taxon>
        <taxon>Pseudomonadati</taxon>
        <taxon>Pseudomonadota</taxon>
        <taxon>Gammaproteobacteria</taxon>
        <taxon>Legionellales</taxon>
        <taxon>Legionellaceae</taxon>
        <taxon>Legionella</taxon>
    </lineage>
</organism>
<dbReference type="EMBL" id="LNXT01000048">
    <property type="protein sequence ID" value="KTC68225.1"/>
    <property type="molecule type" value="Genomic_DNA"/>
</dbReference>
<dbReference type="OrthoDB" id="5654397at2"/>
<dbReference type="STRING" id="28083.Lbir_2827"/>
<reference evidence="2 4" key="2">
    <citation type="submission" date="2018-06" db="EMBL/GenBank/DDBJ databases">
        <authorList>
            <consortium name="Pathogen Informatics"/>
            <person name="Doyle S."/>
        </authorList>
    </citation>
    <scope>NUCLEOTIDE SEQUENCE [LARGE SCALE GENOMIC DNA]</scope>
    <source>
        <strain evidence="2 4">NCTC12437</strain>
    </source>
</reference>